<proteinExistence type="predicted"/>
<dbReference type="SUPFAM" id="SSF52768">
    <property type="entry name" value="Arginase/deacetylase"/>
    <property type="match status" value="1"/>
</dbReference>
<feature type="compositionally biased region" description="Basic and acidic residues" evidence="1">
    <location>
        <begin position="18"/>
        <end position="27"/>
    </location>
</feature>
<dbReference type="WBParaSite" id="PSAMB.scaffold11273size3471.g34003.t1">
    <property type="protein sequence ID" value="PSAMB.scaffold11273size3471.g34003.t1"/>
    <property type="gene ID" value="PSAMB.scaffold11273size3471.g34003"/>
</dbReference>
<accession>A0A914UP14</accession>
<dbReference type="Proteomes" id="UP000887566">
    <property type="component" value="Unplaced"/>
</dbReference>
<feature type="compositionally biased region" description="Polar residues" evidence="1">
    <location>
        <begin position="29"/>
        <end position="38"/>
    </location>
</feature>
<reference evidence="3 4" key="1">
    <citation type="submission" date="2022-11" db="UniProtKB">
        <authorList>
            <consortium name="WormBaseParasite"/>
        </authorList>
    </citation>
    <scope>IDENTIFICATION</scope>
</reference>
<dbReference type="InterPro" id="IPR037138">
    <property type="entry name" value="His_deacetylse_dom_sf"/>
</dbReference>
<evidence type="ECO:0000256" key="1">
    <source>
        <dbReference type="SAM" id="MobiDB-lite"/>
    </source>
</evidence>
<evidence type="ECO:0000313" key="3">
    <source>
        <dbReference type="WBParaSite" id="PSAMB.scaffold11273size3471.g34003.t1"/>
    </source>
</evidence>
<name>A0A914UP14_9BILA</name>
<dbReference type="Gene3D" id="3.40.800.20">
    <property type="entry name" value="Histone deacetylase domain"/>
    <property type="match status" value="1"/>
</dbReference>
<feature type="region of interest" description="Disordered" evidence="1">
    <location>
        <begin position="1"/>
        <end position="38"/>
    </location>
</feature>
<organism evidence="2 3">
    <name type="scientific">Plectus sambesii</name>
    <dbReference type="NCBI Taxonomy" id="2011161"/>
    <lineage>
        <taxon>Eukaryota</taxon>
        <taxon>Metazoa</taxon>
        <taxon>Ecdysozoa</taxon>
        <taxon>Nematoda</taxon>
        <taxon>Chromadorea</taxon>
        <taxon>Plectida</taxon>
        <taxon>Plectina</taxon>
        <taxon>Plectoidea</taxon>
        <taxon>Plectidae</taxon>
        <taxon>Plectus</taxon>
    </lineage>
</organism>
<dbReference type="AlphaFoldDB" id="A0A914UP14"/>
<keyword evidence="2" id="KW-1185">Reference proteome</keyword>
<sequence length="167" mass="18651">MSDTPEGSGRGSSSSGSDRQRESDRLRSVASSANTASHFNDRHTEYHWELDESTRRASVAATKLYDPGVGPQQWPIVYHRNYDVSFGGIEKLHPFDAGKWGKIYQFLKDAKMVTDTTTVRPMEASGRDLRVVHTEKYLKSLKCSCIVAGIIEVPPVACLPNCLVDRY</sequence>
<dbReference type="WBParaSite" id="PSAMB.scaffold373size54233.g5519.t1">
    <property type="protein sequence ID" value="PSAMB.scaffold373size54233.g5519.t1"/>
    <property type="gene ID" value="PSAMB.scaffold373size54233.g5519"/>
</dbReference>
<evidence type="ECO:0000313" key="2">
    <source>
        <dbReference type="Proteomes" id="UP000887566"/>
    </source>
</evidence>
<protein>
    <submittedName>
        <fullName evidence="3 4">Histone deacetylase</fullName>
    </submittedName>
</protein>
<dbReference type="InterPro" id="IPR023696">
    <property type="entry name" value="Ureohydrolase_dom_sf"/>
</dbReference>
<evidence type="ECO:0000313" key="4">
    <source>
        <dbReference type="WBParaSite" id="PSAMB.scaffold373size54233.g5519.t1"/>
    </source>
</evidence>